<organism evidence="1 2">
    <name type="scientific">gamma proteobacterium HTCC2207</name>
    <dbReference type="NCBI Taxonomy" id="314287"/>
    <lineage>
        <taxon>Bacteria</taxon>
        <taxon>Pseudomonadati</taxon>
        <taxon>Pseudomonadota</taxon>
        <taxon>Gammaproteobacteria</taxon>
        <taxon>Cellvibrionales</taxon>
        <taxon>Porticoccaceae</taxon>
        <taxon>SAR92 clade</taxon>
    </lineage>
</organism>
<dbReference type="Proteomes" id="UP000005555">
    <property type="component" value="Unassembled WGS sequence"/>
</dbReference>
<dbReference type="OrthoDB" id="9797151at2"/>
<dbReference type="Pfam" id="PF00378">
    <property type="entry name" value="ECH_1"/>
    <property type="match status" value="1"/>
</dbReference>
<accession>Q1YP77</accession>
<dbReference type="STRING" id="314287.GB2207_07662"/>
<evidence type="ECO:0000313" key="1">
    <source>
        <dbReference type="EMBL" id="EAS46057.1"/>
    </source>
</evidence>
<dbReference type="HOGENOM" id="CLU_939774_0_0_6"/>
<dbReference type="SUPFAM" id="SSF52096">
    <property type="entry name" value="ClpP/crotonase"/>
    <property type="match status" value="1"/>
</dbReference>
<gene>
    <name evidence="1" type="ORF">GB2207_07662</name>
</gene>
<dbReference type="Gene3D" id="3.90.226.10">
    <property type="entry name" value="2-enoyl-CoA Hydratase, Chain A, domain 1"/>
    <property type="match status" value="1"/>
</dbReference>
<name>Q1YP77_9GAMM</name>
<keyword evidence="2" id="KW-1185">Reference proteome</keyword>
<protein>
    <recommendedName>
        <fullName evidence="3">Enoyl-CoA hydratase</fullName>
    </recommendedName>
</protein>
<dbReference type="InterPro" id="IPR001753">
    <property type="entry name" value="Enoyl-CoA_hydra/iso"/>
</dbReference>
<proteinExistence type="predicted"/>
<dbReference type="PANTHER" id="PTHR11941:SF130">
    <property type="entry name" value="ENOYL-COA HYDRATASE ECHA12-RELATED"/>
    <property type="match status" value="1"/>
</dbReference>
<reference evidence="1 2" key="1">
    <citation type="submission" date="2006-03" db="EMBL/GenBank/DDBJ databases">
        <authorList>
            <person name="Giovannoni S.J."/>
            <person name="Cho J.-C."/>
            <person name="Ferriera S."/>
            <person name="Johnson J."/>
            <person name="Kravitz S."/>
            <person name="Halpern A."/>
            <person name="Remington K."/>
            <person name="Beeson K."/>
            <person name="Tran B."/>
            <person name="Rogers Y.-H."/>
            <person name="Friedman R."/>
            <person name="Venter J.C."/>
        </authorList>
    </citation>
    <scope>NUCLEOTIDE SEQUENCE [LARGE SCALE GENOMIC DNA]</scope>
    <source>
        <strain evidence="1 2">HTCC2207</strain>
    </source>
</reference>
<dbReference type="AlphaFoldDB" id="Q1YP77"/>
<dbReference type="GO" id="GO:0003824">
    <property type="term" value="F:catalytic activity"/>
    <property type="evidence" value="ECO:0007669"/>
    <property type="project" value="UniProtKB-ARBA"/>
</dbReference>
<dbReference type="eggNOG" id="COG1024">
    <property type="taxonomic scope" value="Bacteria"/>
</dbReference>
<comment type="caution">
    <text evidence="1">The sequence shown here is derived from an EMBL/GenBank/DDBJ whole genome shotgun (WGS) entry which is preliminary data.</text>
</comment>
<evidence type="ECO:0000313" key="2">
    <source>
        <dbReference type="Proteomes" id="UP000005555"/>
    </source>
</evidence>
<dbReference type="EMBL" id="AAPI01000011">
    <property type="protein sequence ID" value="EAS46057.1"/>
    <property type="molecule type" value="Genomic_DNA"/>
</dbReference>
<dbReference type="CDD" id="cd06558">
    <property type="entry name" value="crotonase-like"/>
    <property type="match status" value="1"/>
</dbReference>
<evidence type="ECO:0008006" key="3">
    <source>
        <dbReference type="Google" id="ProtNLM"/>
    </source>
</evidence>
<dbReference type="PANTHER" id="PTHR11941">
    <property type="entry name" value="ENOYL-COA HYDRATASE-RELATED"/>
    <property type="match status" value="1"/>
</dbReference>
<dbReference type="GO" id="GO:0006635">
    <property type="term" value="P:fatty acid beta-oxidation"/>
    <property type="evidence" value="ECO:0007669"/>
    <property type="project" value="TreeGrafter"/>
</dbReference>
<sequence length="276" mass="29617">MQQTETTVLNRHIEDGILWLTKNNPQDNFGMSVAMLKAMGEALQSINDQTEIRAVVIDAGGRGFHAGAAAVTELQPRLEDLGREDFQRLVKMGHQLGRQIAALPMPVIGIARGGALGGGLELLLRSDFLYCLDGARFSFPEVTLGFVAAWGGTQLAARLMPFRRAQEMLLLGESISGIQAAEFGLVTGSFATPELLDGHLSNVLTRLRHCSPASVQWTKECLGAAWEGSLDLGLAKELEAETEAMDSGDFLKGLGALSNGEVYDYSAGKAVAKKSR</sequence>
<dbReference type="InterPro" id="IPR029045">
    <property type="entry name" value="ClpP/crotonase-like_dom_sf"/>
</dbReference>